<feature type="compositionally biased region" description="Pro residues" evidence="1">
    <location>
        <begin position="110"/>
        <end position="120"/>
    </location>
</feature>
<protein>
    <submittedName>
        <fullName evidence="2">Uncharacterized protein</fullName>
    </submittedName>
</protein>
<dbReference type="AlphaFoldDB" id="A0AAN6T419"/>
<feature type="compositionally biased region" description="Low complexity" evidence="1">
    <location>
        <begin position="41"/>
        <end position="59"/>
    </location>
</feature>
<feature type="compositionally biased region" description="Low complexity" evidence="1">
    <location>
        <begin position="139"/>
        <end position="163"/>
    </location>
</feature>
<feature type="compositionally biased region" description="Low complexity" evidence="1">
    <location>
        <begin position="170"/>
        <end position="201"/>
    </location>
</feature>
<reference evidence="2" key="2">
    <citation type="submission" date="2023-05" db="EMBL/GenBank/DDBJ databases">
        <authorList>
            <consortium name="Lawrence Berkeley National Laboratory"/>
            <person name="Steindorff A."/>
            <person name="Hensen N."/>
            <person name="Bonometti L."/>
            <person name="Westerberg I."/>
            <person name="Brannstrom I.O."/>
            <person name="Guillou S."/>
            <person name="Cros-Aarteil S."/>
            <person name="Calhoun S."/>
            <person name="Haridas S."/>
            <person name="Kuo A."/>
            <person name="Mondo S."/>
            <person name="Pangilinan J."/>
            <person name="Riley R."/>
            <person name="Labutti K."/>
            <person name="Andreopoulos B."/>
            <person name="Lipzen A."/>
            <person name="Chen C."/>
            <person name="Yanf M."/>
            <person name="Daum C."/>
            <person name="Ng V."/>
            <person name="Clum A."/>
            <person name="Ohm R."/>
            <person name="Martin F."/>
            <person name="Silar P."/>
            <person name="Natvig D."/>
            <person name="Lalanne C."/>
            <person name="Gautier V."/>
            <person name="Ament-Velasquez S.L."/>
            <person name="Kruys A."/>
            <person name="Hutchinson M.I."/>
            <person name="Powell A.J."/>
            <person name="Barry K."/>
            <person name="Miller A.N."/>
            <person name="Grigoriev I.V."/>
            <person name="Debuchy R."/>
            <person name="Gladieux P."/>
            <person name="Thoren M.H."/>
            <person name="Johannesson H."/>
        </authorList>
    </citation>
    <scope>NUCLEOTIDE SEQUENCE</scope>
    <source>
        <strain evidence="2">CBS 757.83</strain>
    </source>
</reference>
<reference evidence="2" key="1">
    <citation type="journal article" date="2023" name="Mol. Phylogenet. Evol.">
        <title>Genome-scale phylogeny and comparative genomics of the fungal order Sordariales.</title>
        <authorList>
            <person name="Hensen N."/>
            <person name="Bonometti L."/>
            <person name="Westerberg I."/>
            <person name="Brannstrom I.O."/>
            <person name="Guillou S."/>
            <person name="Cros-Aarteil S."/>
            <person name="Calhoun S."/>
            <person name="Haridas S."/>
            <person name="Kuo A."/>
            <person name="Mondo S."/>
            <person name="Pangilinan J."/>
            <person name="Riley R."/>
            <person name="LaButti K."/>
            <person name="Andreopoulos B."/>
            <person name="Lipzen A."/>
            <person name="Chen C."/>
            <person name="Yan M."/>
            <person name="Daum C."/>
            <person name="Ng V."/>
            <person name="Clum A."/>
            <person name="Steindorff A."/>
            <person name="Ohm R.A."/>
            <person name="Martin F."/>
            <person name="Silar P."/>
            <person name="Natvig D.O."/>
            <person name="Lalanne C."/>
            <person name="Gautier V."/>
            <person name="Ament-Velasquez S.L."/>
            <person name="Kruys A."/>
            <person name="Hutchinson M.I."/>
            <person name="Powell A.J."/>
            <person name="Barry K."/>
            <person name="Miller A.N."/>
            <person name="Grigoriev I.V."/>
            <person name="Debuchy R."/>
            <person name="Gladieux P."/>
            <person name="Hiltunen Thoren M."/>
            <person name="Johannesson H."/>
        </authorList>
    </citation>
    <scope>NUCLEOTIDE SEQUENCE</scope>
    <source>
        <strain evidence="2">CBS 757.83</strain>
    </source>
</reference>
<comment type="caution">
    <text evidence="2">The sequence shown here is derived from an EMBL/GenBank/DDBJ whole genome shotgun (WGS) entry which is preliminary data.</text>
</comment>
<feature type="region of interest" description="Disordered" evidence="1">
    <location>
        <begin position="323"/>
        <end position="352"/>
    </location>
</feature>
<feature type="compositionally biased region" description="Polar residues" evidence="1">
    <location>
        <begin position="93"/>
        <end position="103"/>
    </location>
</feature>
<evidence type="ECO:0000313" key="3">
    <source>
        <dbReference type="Proteomes" id="UP001305647"/>
    </source>
</evidence>
<keyword evidence="3" id="KW-1185">Reference proteome</keyword>
<evidence type="ECO:0000256" key="1">
    <source>
        <dbReference type="SAM" id="MobiDB-lite"/>
    </source>
</evidence>
<dbReference type="Proteomes" id="UP001305647">
    <property type="component" value="Unassembled WGS sequence"/>
</dbReference>
<feature type="compositionally biased region" description="Basic and acidic residues" evidence="1">
    <location>
        <begin position="69"/>
        <end position="86"/>
    </location>
</feature>
<evidence type="ECO:0000313" key="2">
    <source>
        <dbReference type="EMBL" id="KAK4104008.1"/>
    </source>
</evidence>
<gene>
    <name evidence="2" type="ORF">N658DRAFT_504815</name>
</gene>
<proteinExistence type="predicted"/>
<name>A0AAN6T419_9PEZI</name>
<feature type="region of interest" description="Disordered" evidence="1">
    <location>
        <begin position="41"/>
        <end position="302"/>
    </location>
</feature>
<organism evidence="2 3">
    <name type="scientific">Parathielavia hyrcaniae</name>
    <dbReference type="NCBI Taxonomy" id="113614"/>
    <lineage>
        <taxon>Eukaryota</taxon>
        <taxon>Fungi</taxon>
        <taxon>Dikarya</taxon>
        <taxon>Ascomycota</taxon>
        <taxon>Pezizomycotina</taxon>
        <taxon>Sordariomycetes</taxon>
        <taxon>Sordariomycetidae</taxon>
        <taxon>Sordariales</taxon>
        <taxon>Chaetomiaceae</taxon>
        <taxon>Parathielavia</taxon>
    </lineage>
</organism>
<dbReference type="EMBL" id="MU863627">
    <property type="protein sequence ID" value="KAK4104008.1"/>
    <property type="molecule type" value="Genomic_DNA"/>
</dbReference>
<feature type="compositionally biased region" description="Low complexity" evidence="1">
    <location>
        <begin position="273"/>
        <end position="298"/>
    </location>
</feature>
<sequence>MAMMFAPPGMPQGVRPGMVPRQYVFAPGAVPQGMQLQPVPPQMMQQPSQMLGGPAAYVMQPPPQPAQPVKEEKGWFGKLWRSESVKKPPTAGNDATNPANKLQKTAAHPQAPPVSPPPLYPANNKVSQGAPMPPHMMYPFQQGQQASHQQQQQQQPPQQQQQGVPPPTAPQFHPQHQQQHQQQQQQQQQPPQHQLHQHQAPLAWKTVSNGNGTGNGHSIGSGNRMPQFRTPNHNPGKSVIPPPEVRQAIQQQEQRLNPVRRESAGGAGGAGTPGQAQPHQGHGGQQQQVASSGPVSAQGNGMQSVVAAQAKIQGTGKVKIAGKPEAGKWGHANASAGGYDGSGWGDDDDGFS</sequence>
<accession>A0AAN6T419</accession>